<dbReference type="EMBL" id="BNJF01000005">
    <property type="protein sequence ID" value="GHO49324.1"/>
    <property type="molecule type" value="Genomic_DNA"/>
</dbReference>
<proteinExistence type="predicted"/>
<dbReference type="RefSeq" id="WP_220198461.1">
    <property type="nucleotide sequence ID" value="NZ_BNJF01000005.1"/>
</dbReference>
<dbReference type="AlphaFoldDB" id="A0A8J3IC17"/>
<dbReference type="Proteomes" id="UP000612362">
    <property type="component" value="Unassembled WGS sequence"/>
</dbReference>
<keyword evidence="2" id="KW-1185">Reference proteome</keyword>
<gene>
    <name evidence="1" type="ORF">KSX_74870</name>
</gene>
<organism evidence="1 2">
    <name type="scientific">Ktedonospora formicarum</name>
    <dbReference type="NCBI Taxonomy" id="2778364"/>
    <lineage>
        <taxon>Bacteria</taxon>
        <taxon>Bacillati</taxon>
        <taxon>Chloroflexota</taxon>
        <taxon>Ktedonobacteria</taxon>
        <taxon>Ktedonobacterales</taxon>
        <taxon>Ktedonobacteraceae</taxon>
        <taxon>Ktedonospora</taxon>
    </lineage>
</organism>
<comment type="caution">
    <text evidence="1">The sequence shown here is derived from an EMBL/GenBank/DDBJ whole genome shotgun (WGS) entry which is preliminary data.</text>
</comment>
<reference evidence="1" key="1">
    <citation type="submission" date="2020-10" db="EMBL/GenBank/DDBJ databases">
        <title>Taxonomic study of unclassified bacteria belonging to the class Ktedonobacteria.</title>
        <authorList>
            <person name="Yabe S."/>
            <person name="Wang C.M."/>
            <person name="Zheng Y."/>
            <person name="Sakai Y."/>
            <person name="Cavaletti L."/>
            <person name="Monciardini P."/>
            <person name="Donadio S."/>
        </authorList>
    </citation>
    <scope>NUCLEOTIDE SEQUENCE</scope>
    <source>
        <strain evidence="1">SOSP1-1</strain>
    </source>
</reference>
<evidence type="ECO:0000313" key="2">
    <source>
        <dbReference type="Proteomes" id="UP000612362"/>
    </source>
</evidence>
<sequence length="59" mass="6614">MTELARSVPMPSLIFREVSTIKTSGSLGGHEPAPDHLVCATFITHMDQRWQPIYSYPIV</sequence>
<name>A0A8J3IC17_9CHLR</name>
<protein>
    <submittedName>
        <fullName evidence="1">Uncharacterized protein</fullName>
    </submittedName>
</protein>
<accession>A0A8J3IC17</accession>
<evidence type="ECO:0000313" key="1">
    <source>
        <dbReference type="EMBL" id="GHO49324.1"/>
    </source>
</evidence>